<evidence type="ECO:0000313" key="2">
    <source>
        <dbReference type="EMBL" id="MPC71665.1"/>
    </source>
</evidence>
<name>A0A5B7HPT4_PORTR</name>
<dbReference type="Proteomes" id="UP000324222">
    <property type="component" value="Unassembled WGS sequence"/>
</dbReference>
<evidence type="ECO:0008006" key="4">
    <source>
        <dbReference type="Google" id="ProtNLM"/>
    </source>
</evidence>
<gene>
    <name evidence="2" type="ORF">E2C01_065950</name>
</gene>
<reference evidence="2 3" key="1">
    <citation type="submission" date="2019-05" db="EMBL/GenBank/DDBJ databases">
        <title>Another draft genome of Portunus trituberculatus and its Hox gene families provides insights of decapod evolution.</title>
        <authorList>
            <person name="Jeong J.-H."/>
            <person name="Song I."/>
            <person name="Kim S."/>
            <person name="Choi T."/>
            <person name="Kim D."/>
            <person name="Ryu S."/>
            <person name="Kim W."/>
        </authorList>
    </citation>
    <scope>NUCLEOTIDE SEQUENCE [LARGE SCALE GENOMIC DNA]</scope>
    <source>
        <tissue evidence="2">Muscle</tissue>
    </source>
</reference>
<dbReference type="EMBL" id="VSRR010033325">
    <property type="protein sequence ID" value="MPC71665.1"/>
    <property type="molecule type" value="Genomic_DNA"/>
</dbReference>
<keyword evidence="1" id="KW-0732">Signal</keyword>
<feature type="signal peptide" evidence="1">
    <location>
        <begin position="1"/>
        <end position="19"/>
    </location>
</feature>
<evidence type="ECO:0000313" key="3">
    <source>
        <dbReference type="Proteomes" id="UP000324222"/>
    </source>
</evidence>
<protein>
    <recommendedName>
        <fullName evidence="4">Single domain-containing protein</fullName>
    </recommendedName>
</protein>
<accession>A0A5B7HPT4</accession>
<sequence length="76" mass="8171">MRSLRLALAVVVLAAICSGTPLCKMDLHCELIFCGVPNCGPGYEVKLLPCSCCPGCVAVDSQQQDETDEESLQYFS</sequence>
<comment type="caution">
    <text evidence="2">The sequence shown here is derived from an EMBL/GenBank/DDBJ whole genome shotgun (WGS) entry which is preliminary data.</text>
</comment>
<organism evidence="2 3">
    <name type="scientific">Portunus trituberculatus</name>
    <name type="common">Swimming crab</name>
    <name type="synonym">Neptunus trituberculatus</name>
    <dbReference type="NCBI Taxonomy" id="210409"/>
    <lineage>
        <taxon>Eukaryota</taxon>
        <taxon>Metazoa</taxon>
        <taxon>Ecdysozoa</taxon>
        <taxon>Arthropoda</taxon>
        <taxon>Crustacea</taxon>
        <taxon>Multicrustacea</taxon>
        <taxon>Malacostraca</taxon>
        <taxon>Eumalacostraca</taxon>
        <taxon>Eucarida</taxon>
        <taxon>Decapoda</taxon>
        <taxon>Pleocyemata</taxon>
        <taxon>Brachyura</taxon>
        <taxon>Eubrachyura</taxon>
        <taxon>Portunoidea</taxon>
        <taxon>Portunidae</taxon>
        <taxon>Portuninae</taxon>
        <taxon>Portunus</taxon>
    </lineage>
</organism>
<keyword evidence="3" id="KW-1185">Reference proteome</keyword>
<feature type="chain" id="PRO_5023150028" description="Single domain-containing protein" evidence="1">
    <location>
        <begin position="20"/>
        <end position="76"/>
    </location>
</feature>
<evidence type="ECO:0000256" key="1">
    <source>
        <dbReference type="SAM" id="SignalP"/>
    </source>
</evidence>
<proteinExistence type="predicted"/>
<dbReference type="AlphaFoldDB" id="A0A5B7HPT4"/>